<keyword evidence="6" id="KW-0813">Transport</keyword>
<evidence type="ECO:0000256" key="4">
    <source>
        <dbReference type="ARBA" id="ARBA00023136"/>
    </source>
</evidence>
<dbReference type="InterPro" id="IPR000615">
    <property type="entry name" value="Bestrophin"/>
</dbReference>
<keyword evidence="4 6" id="KW-0472">Membrane</keyword>
<keyword evidence="6" id="KW-1003">Cell membrane</keyword>
<keyword evidence="6" id="KW-0407">Ion channel</keyword>
<evidence type="ECO:0000256" key="5">
    <source>
        <dbReference type="ARBA" id="ARBA00034769"/>
    </source>
</evidence>
<keyword evidence="2 6" id="KW-0812">Transmembrane</keyword>
<keyword evidence="6" id="KW-0869">Chloride channel</keyword>
<organism evidence="7 8">
    <name type="scientific">Plectus sambesii</name>
    <dbReference type="NCBI Taxonomy" id="2011161"/>
    <lineage>
        <taxon>Eukaryota</taxon>
        <taxon>Metazoa</taxon>
        <taxon>Ecdysozoa</taxon>
        <taxon>Nematoda</taxon>
        <taxon>Chromadorea</taxon>
        <taxon>Plectida</taxon>
        <taxon>Plectina</taxon>
        <taxon>Plectoidea</taxon>
        <taxon>Plectidae</taxon>
        <taxon>Plectus</taxon>
    </lineage>
</organism>
<dbReference type="PANTHER" id="PTHR10736">
    <property type="entry name" value="BESTROPHIN"/>
    <property type="match status" value="1"/>
</dbReference>
<keyword evidence="3 6" id="KW-1133">Transmembrane helix</keyword>
<accession>A0A914WX05</accession>
<feature type="transmembrane region" description="Helical" evidence="6">
    <location>
        <begin position="36"/>
        <end position="54"/>
    </location>
</feature>
<evidence type="ECO:0000256" key="3">
    <source>
        <dbReference type="ARBA" id="ARBA00022989"/>
    </source>
</evidence>
<proteinExistence type="inferred from homology"/>
<protein>
    <recommendedName>
        <fullName evidence="6">Bestrophin homolog</fullName>
    </recommendedName>
</protein>
<evidence type="ECO:0000256" key="1">
    <source>
        <dbReference type="ARBA" id="ARBA00004370"/>
    </source>
</evidence>
<dbReference type="AlphaFoldDB" id="A0A914WX05"/>
<evidence type="ECO:0000256" key="2">
    <source>
        <dbReference type="ARBA" id="ARBA00022692"/>
    </source>
</evidence>
<comment type="subcellular location">
    <subcellularLocation>
        <location evidence="6">Cell membrane</location>
        <topology evidence="6">Multi-pass membrane protein</topology>
    </subcellularLocation>
    <subcellularLocation>
        <location evidence="1">Membrane</location>
    </subcellularLocation>
</comment>
<dbReference type="WBParaSite" id="PSAMB.scaffold5721size11024.g27261.t1">
    <property type="protein sequence ID" value="PSAMB.scaffold5721size11024.g27261.t1"/>
    <property type="gene ID" value="PSAMB.scaffold5721size11024.g27261"/>
</dbReference>
<dbReference type="Proteomes" id="UP000887566">
    <property type="component" value="Unplaced"/>
</dbReference>
<comment type="similarity">
    <text evidence="5 6">Belongs to the anion channel-forming bestrophin (TC 1.A.46) family. Calcium-sensitive chloride channel subfamily.</text>
</comment>
<dbReference type="GO" id="GO:0034707">
    <property type="term" value="C:chloride channel complex"/>
    <property type="evidence" value="ECO:0007669"/>
    <property type="project" value="UniProtKB-KW"/>
</dbReference>
<keyword evidence="7" id="KW-1185">Reference proteome</keyword>
<reference evidence="8" key="1">
    <citation type="submission" date="2022-11" db="UniProtKB">
        <authorList>
            <consortium name="WormBaseParasite"/>
        </authorList>
    </citation>
    <scope>IDENTIFICATION</scope>
</reference>
<feature type="transmembrane region" description="Helical" evidence="6">
    <location>
        <begin position="239"/>
        <end position="258"/>
    </location>
</feature>
<evidence type="ECO:0000256" key="6">
    <source>
        <dbReference type="RuleBase" id="RU363126"/>
    </source>
</evidence>
<feature type="transmembrane region" description="Helical" evidence="6">
    <location>
        <begin position="75"/>
        <end position="94"/>
    </location>
</feature>
<name>A0A914WX05_9BILA</name>
<feature type="transmembrane region" description="Helical" evidence="6">
    <location>
        <begin position="270"/>
        <end position="288"/>
    </location>
</feature>
<keyword evidence="6" id="KW-0868">Chloride</keyword>
<dbReference type="Pfam" id="PF01062">
    <property type="entry name" value="Bestrophin"/>
    <property type="match status" value="1"/>
</dbReference>
<keyword evidence="6" id="KW-0406">Ion transport</keyword>
<sequence>MTITYTLDVSKSRFSSFGKLLLRWRGSLWKSVYRELFFWLAMYSMLSCSYRLLLNDEQKIVFENISEFCYKYTDFIPLTFILGFFVSLVVNRWWDMFNNIGWIDNIALYIAAYIEGVEDDVRMTRRNIIRYLVLVQAMVFRDISPPIRLRFPTMNSMQEAGFLSQTDIAALDSVESPHAKYWLPIHWAMMLISKAREGGHMKNDGMVMDLYNRLREYRIGLNALCCYDWVPVPLVYTQVVFLTVRFYFLLALMGRQYITTERNLNVKSPIDLYFPVVTVIQFLFYMGWMKVAEALLNPFGSDEDDFEVNYLLDRNLQVGMTIVDGAIGSLPDQEKDQFWHDKHPTPLYSEKMADVQVNPAVGSATDIPVPENDIVMVQRTDLPSSRKSSKQQLSVGGLLKNIKNFGRRRSPIRERLTNMIITDTEKGSEFPTADKDLTRVKTLPSNLDELAQDNLDKSDPRSILTAPAKLQTMPHPKTKKEQNEEITQNLGTVFEQCEIGSGMPDQSGI</sequence>
<dbReference type="GO" id="GO:0005254">
    <property type="term" value="F:chloride channel activity"/>
    <property type="evidence" value="ECO:0007669"/>
    <property type="project" value="UniProtKB-KW"/>
</dbReference>
<evidence type="ECO:0000313" key="8">
    <source>
        <dbReference type="WBParaSite" id="PSAMB.scaffold5721size11024.g27261.t1"/>
    </source>
</evidence>
<dbReference type="InterPro" id="IPR021134">
    <property type="entry name" value="Bestrophin-like"/>
</dbReference>
<comment type="function">
    <text evidence="6">Forms chloride channels.</text>
</comment>
<evidence type="ECO:0000313" key="7">
    <source>
        <dbReference type="Proteomes" id="UP000887566"/>
    </source>
</evidence>
<dbReference type="GO" id="GO:0005886">
    <property type="term" value="C:plasma membrane"/>
    <property type="evidence" value="ECO:0007669"/>
    <property type="project" value="UniProtKB-SubCell"/>
</dbReference>
<dbReference type="PANTHER" id="PTHR10736:SF0">
    <property type="entry name" value="BESTROPHIN HOMOLOG"/>
    <property type="match status" value="1"/>
</dbReference>